<organism evidence="3 4">
    <name type="scientific">Mycena metata</name>
    <dbReference type="NCBI Taxonomy" id="1033252"/>
    <lineage>
        <taxon>Eukaryota</taxon>
        <taxon>Fungi</taxon>
        <taxon>Dikarya</taxon>
        <taxon>Basidiomycota</taxon>
        <taxon>Agaricomycotina</taxon>
        <taxon>Agaricomycetes</taxon>
        <taxon>Agaricomycetidae</taxon>
        <taxon>Agaricales</taxon>
        <taxon>Marasmiineae</taxon>
        <taxon>Mycenaceae</taxon>
        <taxon>Mycena</taxon>
    </lineage>
</organism>
<name>A0AAD7I4F7_9AGAR</name>
<feature type="compositionally biased region" description="Basic and acidic residues" evidence="1">
    <location>
        <begin position="89"/>
        <end position="98"/>
    </location>
</feature>
<gene>
    <name evidence="3" type="ORF">B0H16DRAFT_1731649</name>
</gene>
<keyword evidence="4" id="KW-1185">Reference proteome</keyword>
<evidence type="ECO:0000313" key="4">
    <source>
        <dbReference type="Proteomes" id="UP001215598"/>
    </source>
</evidence>
<evidence type="ECO:0000256" key="1">
    <source>
        <dbReference type="SAM" id="MobiDB-lite"/>
    </source>
</evidence>
<feature type="region of interest" description="Disordered" evidence="1">
    <location>
        <begin position="1"/>
        <end position="29"/>
    </location>
</feature>
<protein>
    <submittedName>
        <fullName evidence="3">Uncharacterized protein</fullName>
    </submittedName>
</protein>
<proteinExistence type="predicted"/>
<feature type="region of interest" description="Disordered" evidence="1">
    <location>
        <begin position="69"/>
        <end position="110"/>
    </location>
</feature>
<keyword evidence="2" id="KW-0812">Transmembrane</keyword>
<comment type="caution">
    <text evidence="3">The sequence shown here is derived from an EMBL/GenBank/DDBJ whole genome shotgun (WGS) entry which is preliminary data.</text>
</comment>
<feature type="transmembrane region" description="Helical" evidence="2">
    <location>
        <begin position="45"/>
        <end position="65"/>
    </location>
</feature>
<dbReference type="Proteomes" id="UP001215598">
    <property type="component" value="Unassembled WGS sequence"/>
</dbReference>
<keyword evidence="2" id="KW-0472">Membrane</keyword>
<dbReference type="AlphaFoldDB" id="A0AAD7I4F7"/>
<reference evidence="3" key="1">
    <citation type="submission" date="2023-03" db="EMBL/GenBank/DDBJ databases">
        <title>Massive genome expansion in bonnet fungi (Mycena s.s.) driven by repeated elements and novel gene families across ecological guilds.</title>
        <authorList>
            <consortium name="Lawrence Berkeley National Laboratory"/>
            <person name="Harder C.B."/>
            <person name="Miyauchi S."/>
            <person name="Viragh M."/>
            <person name="Kuo A."/>
            <person name="Thoen E."/>
            <person name="Andreopoulos B."/>
            <person name="Lu D."/>
            <person name="Skrede I."/>
            <person name="Drula E."/>
            <person name="Henrissat B."/>
            <person name="Morin E."/>
            <person name="Kohler A."/>
            <person name="Barry K."/>
            <person name="LaButti K."/>
            <person name="Morin E."/>
            <person name="Salamov A."/>
            <person name="Lipzen A."/>
            <person name="Mereny Z."/>
            <person name="Hegedus B."/>
            <person name="Baldrian P."/>
            <person name="Stursova M."/>
            <person name="Weitz H."/>
            <person name="Taylor A."/>
            <person name="Grigoriev I.V."/>
            <person name="Nagy L.G."/>
            <person name="Martin F."/>
            <person name="Kauserud H."/>
        </authorList>
    </citation>
    <scope>NUCLEOTIDE SEQUENCE</scope>
    <source>
        <strain evidence="3">CBHHK182m</strain>
    </source>
</reference>
<evidence type="ECO:0000256" key="2">
    <source>
        <dbReference type="SAM" id="Phobius"/>
    </source>
</evidence>
<keyword evidence="2" id="KW-1133">Transmembrane helix</keyword>
<accession>A0AAD7I4F7</accession>
<dbReference type="EMBL" id="JARKIB010000130">
    <property type="protein sequence ID" value="KAJ7734886.1"/>
    <property type="molecule type" value="Genomic_DNA"/>
</dbReference>
<sequence>MTGSPPPWTHPRAAISTASVEIRRPSGTPTAAINFSQRRIASHPITPSSAMFLLGLSLLALLALLDRTNRQKNVDPPPSPSDECPTSIRTKEEEDWKAGGRVARKQRSARAHARLGRGTARRQVDTTHLHRTLPREGREAGVAGANKACGDVVVVVVAGRARGKE</sequence>
<evidence type="ECO:0000313" key="3">
    <source>
        <dbReference type="EMBL" id="KAJ7734886.1"/>
    </source>
</evidence>